<evidence type="ECO:0000313" key="2">
    <source>
        <dbReference type="EMBL" id="RXK83719.1"/>
    </source>
</evidence>
<name>A0A4Q1D5I6_9BACT</name>
<dbReference type="AlphaFoldDB" id="A0A4Q1D5I6"/>
<sequence length="76" mass="8302">MAVSLTELDELEAFFASVELPETIMLNAATKQNAVKESVQAGIALIRSGEMAPRLEEAKMNILRSIKTALLAQQQQ</sequence>
<protein>
    <recommendedName>
        <fullName evidence="1">DUF6965 domain-containing protein</fullName>
    </recommendedName>
</protein>
<accession>A0A4Q1D5I6</accession>
<feature type="domain" description="DUF6965" evidence="1">
    <location>
        <begin position="7"/>
        <end position="70"/>
    </location>
</feature>
<organism evidence="2 3">
    <name type="scientific">Filimonas effusa</name>
    <dbReference type="NCBI Taxonomy" id="2508721"/>
    <lineage>
        <taxon>Bacteria</taxon>
        <taxon>Pseudomonadati</taxon>
        <taxon>Bacteroidota</taxon>
        <taxon>Chitinophagia</taxon>
        <taxon>Chitinophagales</taxon>
        <taxon>Chitinophagaceae</taxon>
        <taxon>Filimonas</taxon>
    </lineage>
</organism>
<proteinExistence type="predicted"/>
<evidence type="ECO:0000259" key="1">
    <source>
        <dbReference type="Pfam" id="PF22292"/>
    </source>
</evidence>
<keyword evidence="3" id="KW-1185">Reference proteome</keyword>
<dbReference type="Proteomes" id="UP000290545">
    <property type="component" value="Unassembled WGS sequence"/>
</dbReference>
<dbReference type="EMBL" id="SDHZ01000002">
    <property type="protein sequence ID" value="RXK83719.1"/>
    <property type="molecule type" value="Genomic_DNA"/>
</dbReference>
<evidence type="ECO:0000313" key="3">
    <source>
        <dbReference type="Proteomes" id="UP000290545"/>
    </source>
</evidence>
<reference evidence="2 3" key="1">
    <citation type="submission" date="2019-01" db="EMBL/GenBank/DDBJ databases">
        <title>Filimonas sp. strain TTM-71.</title>
        <authorList>
            <person name="Chen W.-M."/>
        </authorList>
    </citation>
    <scope>NUCLEOTIDE SEQUENCE [LARGE SCALE GENOMIC DNA]</scope>
    <source>
        <strain evidence="2 3">TTM-71</strain>
    </source>
</reference>
<dbReference type="RefSeq" id="WP_129004771.1">
    <property type="nucleotide sequence ID" value="NZ_SDHZ01000002.1"/>
</dbReference>
<dbReference type="InterPro" id="IPR054238">
    <property type="entry name" value="DUF6965"/>
</dbReference>
<dbReference type="OrthoDB" id="770452at2"/>
<dbReference type="Pfam" id="PF22292">
    <property type="entry name" value="DUF6965"/>
    <property type="match status" value="1"/>
</dbReference>
<gene>
    <name evidence="2" type="ORF">ESB13_16705</name>
</gene>
<comment type="caution">
    <text evidence="2">The sequence shown here is derived from an EMBL/GenBank/DDBJ whole genome shotgun (WGS) entry which is preliminary data.</text>
</comment>